<sequence>MAGRSREYDIAFRLNGLMDPSFRQSMGNAERHIEELERALREMSRRGDLDDVRRDADRTDDSLRNLRDSAGGFGDTLRQVGEYTGAFALIQGAAGGMQNIVGTIADQSDAMAQLQAATGVTAEEMLAMKDSAESLYNDRLGEDFNDLGAALATVRQVTQATGAELESTTKNAIVFRDVFGEDITQSIKASDTMMRNFGVTSEQAYNLLAQGAQNGLNKSDELIDTANEYSVYFKTLGYDAEEMFDQFAAGLGAGAFNIDKIGDAVKEFGIRIKDGSTSTQTAMAMLFAPDDIEEFTQRLTKGSKKSAEYMELLKHVSKDTASELVKNLKAGGTKSAKAYEALQGIMGQGINILDGIADGSVKGKDAMQQVIDKLGEIEDPIQKSTIGVALFGTQFEDMESGVIAALGTAREQFDMTKATMEEVAKVKYDTLSKDFQAVGRQLMTELVIPIGEDLMPALQGFADWMGDNTEILKAIALVAPAALIGKSVSKIVKGFGTITTAADGAGGAAGGFTKALALLTNPVGLAVTGVAALTLGVMAYKKHQEDARQELIHMGDELKESSKQYEEASSKAKLTNNLLWEYDQLSKKIADSASSSEDLAGSSAELTAQQERLKEITQQLQDMFPETISQHDIEIGKLREKAGLAKEMASADEKIAKLQLEKNVTEGKQKLPETVAEIQRLQEQTEATQAQKDALDAAIPALKEYAAEFENLKNADPSDELSTRLTELVQKVNEVGSTVGFNFAGAFQLDGLDKAIEDLTNRQIDSIDTQITKLGDLDAAQQTYQELYEQQLKLIELNLGGTLEVQSKKFIDLSDEEKKRFGAALADVQELNEQMLLLPTEKQINIELLYSQTGLYTPKAPNTVTDITNSLLPKQFRMDQYADGGIATEASIFGEAGPEIAIPINNKPRSRSLLDMANDLMGYNSNSGETVIQVNNAPAITIPGVDPSIMQLVNDAIKQANNALERRLNEIAQQQRRVSFQ</sequence>
<dbReference type="Pfam" id="PF10145">
    <property type="entry name" value="PhageMin_Tail"/>
    <property type="match status" value="1"/>
</dbReference>
<keyword evidence="1" id="KW-1188">Viral release from host cell</keyword>
<feature type="domain" description="Phage tail tape measure protein" evidence="3">
    <location>
        <begin position="139"/>
        <end position="392"/>
    </location>
</feature>
<evidence type="ECO:0000256" key="2">
    <source>
        <dbReference type="SAM" id="Coils"/>
    </source>
</evidence>
<feature type="coiled-coil region" evidence="2">
    <location>
        <begin position="599"/>
        <end position="698"/>
    </location>
</feature>
<evidence type="ECO:0000256" key="1">
    <source>
        <dbReference type="ARBA" id="ARBA00022612"/>
    </source>
</evidence>
<gene>
    <name evidence="4" type="ORF">PAECIP111894_05035</name>
</gene>
<name>A0ABN8FTD1_9BACL</name>
<dbReference type="Proteomes" id="UP000838749">
    <property type="component" value="Unassembled WGS sequence"/>
</dbReference>
<feature type="coiled-coil region" evidence="2">
    <location>
        <begin position="950"/>
        <end position="977"/>
    </location>
</feature>
<dbReference type="PANTHER" id="PTHR37813">
    <property type="entry name" value="FELS-2 PROPHAGE PROTEIN"/>
    <property type="match status" value="1"/>
</dbReference>
<evidence type="ECO:0000313" key="5">
    <source>
        <dbReference type="Proteomes" id="UP000838749"/>
    </source>
</evidence>
<dbReference type="EMBL" id="CAKMAB010000040">
    <property type="protein sequence ID" value="CAH1058849.1"/>
    <property type="molecule type" value="Genomic_DNA"/>
</dbReference>
<accession>A0ABN8FTD1</accession>
<dbReference type="InterPro" id="IPR010090">
    <property type="entry name" value="Phage_tape_meas"/>
</dbReference>
<organism evidence="4 5">
    <name type="scientific">Paenibacillus pseudetheri</name>
    <dbReference type="NCBI Taxonomy" id="2897682"/>
    <lineage>
        <taxon>Bacteria</taxon>
        <taxon>Bacillati</taxon>
        <taxon>Bacillota</taxon>
        <taxon>Bacilli</taxon>
        <taxon>Bacillales</taxon>
        <taxon>Paenibacillaceae</taxon>
        <taxon>Paenibacillus</taxon>
    </lineage>
</organism>
<dbReference type="PANTHER" id="PTHR37813:SF1">
    <property type="entry name" value="FELS-2 PROPHAGE PROTEIN"/>
    <property type="match status" value="1"/>
</dbReference>
<comment type="caution">
    <text evidence="4">The sequence shown here is derived from an EMBL/GenBank/DDBJ whole genome shotgun (WGS) entry which is preliminary data.</text>
</comment>
<keyword evidence="5" id="KW-1185">Reference proteome</keyword>
<keyword evidence="2" id="KW-0175">Coiled coil</keyword>
<dbReference type="RefSeq" id="WP_234540713.1">
    <property type="nucleotide sequence ID" value="NZ_CAKMAB010000040.1"/>
</dbReference>
<reference evidence="4" key="1">
    <citation type="submission" date="2021-12" db="EMBL/GenBank/DDBJ databases">
        <authorList>
            <person name="Criscuolo A."/>
        </authorList>
    </citation>
    <scope>NUCLEOTIDE SEQUENCE</scope>
    <source>
        <strain evidence="4">CIP111894</strain>
    </source>
</reference>
<evidence type="ECO:0000259" key="3">
    <source>
        <dbReference type="Pfam" id="PF10145"/>
    </source>
</evidence>
<proteinExistence type="predicted"/>
<protein>
    <recommendedName>
        <fullName evidence="3">Phage tail tape measure protein domain-containing protein</fullName>
    </recommendedName>
</protein>
<evidence type="ECO:0000313" key="4">
    <source>
        <dbReference type="EMBL" id="CAH1058849.1"/>
    </source>
</evidence>
<feature type="coiled-coil region" evidence="2">
    <location>
        <begin position="26"/>
        <end position="69"/>
    </location>
</feature>